<dbReference type="InterPro" id="IPR036568">
    <property type="entry name" value="GGCT-like_sf"/>
</dbReference>
<evidence type="ECO:0000256" key="3">
    <source>
        <dbReference type="PIRSR" id="PIRSR617939-2"/>
    </source>
</evidence>
<dbReference type="Gene3D" id="3.10.490.10">
    <property type="entry name" value="Gamma-glutamyl cyclotransferase-like"/>
    <property type="match status" value="1"/>
</dbReference>
<dbReference type="CDD" id="cd06661">
    <property type="entry name" value="GGCT_like"/>
    <property type="match status" value="1"/>
</dbReference>
<feature type="domain" description="Gamma-glutamylcyclotransferase AIG2-like" evidence="4">
    <location>
        <begin position="10"/>
        <end position="116"/>
    </location>
</feature>
<dbReference type="PANTHER" id="PTHR12935">
    <property type="entry name" value="GAMMA-GLUTAMYLCYCLOTRANSFERASE"/>
    <property type="match status" value="1"/>
</dbReference>
<sequence length="160" mass="18359">MRRRDTGTLYFAYGSCMDDVRLREHGVNHLFQDVVGRGVLRGYRLAFTRQTGDCAYADIVPDPRSIVEGKVYRLTSEAVDYLDEREGRGKAYDRVWLEVDVNGTQMPSVLSYTVVQKSEAELPPPKWYALEILRGAEGTVSARYLEALQKKFRQEFKLDV</sequence>
<evidence type="ECO:0000313" key="5">
    <source>
        <dbReference type="EMBL" id="AQS56369.1"/>
    </source>
</evidence>
<dbReference type="KEGG" id="ntr:B0W44_11955"/>
<dbReference type="OrthoDB" id="8538589at2"/>
<accession>A0A1U9K8H9</accession>
<evidence type="ECO:0000313" key="6">
    <source>
        <dbReference type="Proteomes" id="UP000188603"/>
    </source>
</evidence>
<dbReference type="EMBL" id="CP019699">
    <property type="protein sequence ID" value="AQS56369.1"/>
    <property type="molecule type" value="Genomic_DNA"/>
</dbReference>
<keyword evidence="6" id="KW-1185">Reference proteome</keyword>
<name>A0A1U9K8H9_9BACL</name>
<dbReference type="InterPro" id="IPR017939">
    <property type="entry name" value="G-Glutamylcylcotransferase"/>
</dbReference>
<dbReference type="PANTHER" id="PTHR12935:SF0">
    <property type="entry name" value="GAMMA-GLUTAMYLCYCLOTRANSFERASE"/>
    <property type="match status" value="1"/>
</dbReference>
<dbReference type="InterPro" id="IPR013024">
    <property type="entry name" value="GGCT-like"/>
</dbReference>
<evidence type="ECO:0000256" key="2">
    <source>
        <dbReference type="PIRSR" id="PIRSR617939-1"/>
    </source>
</evidence>
<organism evidence="5 6">
    <name type="scientific">Novibacillus thermophilus</name>
    <dbReference type="NCBI Taxonomy" id="1471761"/>
    <lineage>
        <taxon>Bacteria</taxon>
        <taxon>Bacillati</taxon>
        <taxon>Bacillota</taxon>
        <taxon>Bacilli</taxon>
        <taxon>Bacillales</taxon>
        <taxon>Thermoactinomycetaceae</taxon>
        <taxon>Novibacillus</taxon>
    </lineage>
</organism>
<feature type="binding site" evidence="3">
    <location>
        <begin position="10"/>
        <end position="15"/>
    </location>
    <ligand>
        <name>substrate</name>
    </ligand>
</feature>
<keyword evidence="1" id="KW-0456">Lyase</keyword>
<dbReference type="RefSeq" id="WP_077720234.1">
    <property type="nucleotide sequence ID" value="NZ_CP019699.1"/>
</dbReference>
<feature type="binding site" evidence="3">
    <location>
        <position position="128"/>
    </location>
    <ligand>
        <name>substrate</name>
    </ligand>
</feature>
<feature type="active site" description="Proton acceptor" evidence="2">
    <location>
        <position position="86"/>
    </location>
</feature>
<proteinExistence type="predicted"/>
<evidence type="ECO:0000259" key="4">
    <source>
        <dbReference type="Pfam" id="PF06094"/>
    </source>
</evidence>
<gene>
    <name evidence="5" type="ORF">B0W44_11955</name>
</gene>
<reference evidence="5 6" key="1">
    <citation type="journal article" date="2015" name="Int. J. Syst. Evol. Microbiol.">
        <title>Novibacillus thermophilus gen. nov., sp. nov., a Gram-staining-negative and moderately thermophilic member of the family Thermoactinomycetaceae.</title>
        <authorList>
            <person name="Yang G."/>
            <person name="Chen J."/>
            <person name="Zhou S."/>
        </authorList>
    </citation>
    <scope>NUCLEOTIDE SEQUENCE [LARGE SCALE GENOMIC DNA]</scope>
    <source>
        <strain evidence="5 6">SG-1</strain>
    </source>
</reference>
<dbReference type="SUPFAM" id="SSF110857">
    <property type="entry name" value="Gamma-glutamyl cyclotransferase-like"/>
    <property type="match status" value="1"/>
</dbReference>
<protein>
    <recommendedName>
        <fullName evidence="4">Gamma-glutamylcyclotransferase AIG2-like domain-containing protein</fullName>
    </recommendedName>
</protein>
<dbReference type="InterPro" id="IPR009288">
    <property type="entry name" value="AIG2-like_dom"/>
</dbReference>
<dbReference type="STRING" id="1471761.B0W44_11955"/>
<dbReference type="GO" id="GO:0003839">
    <property type="term" value="F:gamma-glutamylcyclotransferase activity"/>
    <property type="evidence" value="ECO:0007669"/>
    <property type="project" value="InterPro"/>
</dbReference>
<dbReference type="Proteomes" id="UP000188603">
    <property type="component" value="Chromosome"/>
</dbReference>
<dbReference type="Pfam" id="PF06094">
    <property type="entry name" value="GGACT"/>
    <property type="match status" value="1"/>
</dbReference>
<dbReference type="AlphaFoldDB" id="A0A1U9K8H9"/>
<evidence type="ECO:0000256" key="1">
    <source>
        <dbReference type="ARBA" id="ARBA00023239"/>
    </source>
</evidence>